<reference evidence="7" key="1">
    <citation type="submission" date="2018-01" db="EMBL/GenBank/DDBJ databases">
        <authorList>
            <person name="Regsiter A."/>
            <person name="William W."/>
        </authorList>
    </citation>
    <scope>NUCLEOTIDE SEQUENCE</scope>
    <source>
        <strain evidence="7">TRIP AH-1</strain>
    </source>
</reference>
<keyword evidence="4" id="KW-0408">Iron</keyword>
<dbReference type="PANTHER" id="PTHR35333:SF3">
    <property type="entry name" value="BETA-LACTAMASE-TYPE TRANSPEPTIDASE FOLD CONTAINING PROTEIN"/>
    <property type="match status" value="1"/>
</dbReference>
<comment type="similarity">
    <text evidence="2">Belongs to the class-A beta-lactamase family.</text>
</comment>
<feature type="domain" description="Beta-lactamase class A catalytic" evidence="6">
    <location>
        <begin position="124"/>
        <end position="263"/>
    </location>
</feature>
<evidence type="ECO:0000256" key="2">
    <source>
        <dbReference type="ARBA" id="ARBA00009009"/>
    </source>
</evidence>
<name>A0A445N437_9BACT</name>
<dbReference type="InterPro" id="IPR012338">
    <property type="entry name" value="Beta-lactam/transpept-like"/>
</dbReference>
<accession>A0A445N437</accession>
<evidence type="ECO:0000256" key="1">
    <source>
        <dbReference type="ARBA" id="ARBA00001526"/>
    </source>
</evidence>
<evidence type="ECO:0000256" key="4">
    <source>
        <dbReference type="ARBA" id="ARBA00023014"/>
    </source>
</evidence>
<comment type="catalytic activity">
    <reaction evidence="1">
        <text>a beta-lactam + H2O = a substituted beta-amino acid</text>
        <dbReference type="Rhea" id="RHEA:20401"/>
        <dbReference type="ChEBI" id="CHEBI:15377"/>
        <dbReference type="ChEBI" id="CHEBI:35627"/>
        <dbReference type="ChEBI" id="CHEBI:140347"/>
        <dbReference type="EC" id="3.5.2.6"/>
    </reaction>
</comment>
<dbReference type="InterPro" id="IPR000871">
    <property type="entry name" value="Beta-lactam_class-A"/>
</dbReference>
<organism evidence="7">
    <name type="scientific">uncultured Desulfobacterium sp</name>
    <dbReference type="NCBI Taxonomy" id="201089"/>
    <lineage>
        <taxon>Bacteria</taxon>
        <taxon>Pseudomonadati</taxon>
        <taxon>Thermodesulfobacteriota</taxon>
        <taxon>Desulfobacteria</taxon>
        <taxon>Desulfobacterales</taxon>
        <taxon>Desulfobacteriaceae</taxon>
        <taxon>Desulfobacterium</taxon>
        <taxon>environmental samples</taxon>
    </lineage>
</organism>
<dbReference type="PROSITE" id="PS51318">
    <property type="entry name" value="TAT"/>
    <property type="match status" value="1"/>
</dbReference>
<sequence length="310" mass="35743">MSRAHIQLPLTRRRFMRLIAGTTAAGIMGNWPALQSLAAEGISLEYRVNAYIRKLRRAGRIPSDEQTAWSVYDFTTGHKLVSINEDQPLQAASMIKPFLAQAYFFRHRANKHRYPYDKRVKLKMESMIRHSDNSAANFFINRIGRDFPVNQRPREVERVLKRHACGIFQQTSIVEFIPHGGRSYRNKASAHDYSRFLCAMCGNRLPYAGEIKHYMGLPNRDRIQDGAAGVSRNVRLYHKTGTTAHLCGDMGVLEAKGRNGRRYRYTFIGIIQKAARPGDYGFWMRDRGNVIREVSGLVYTFMRKRHNLVF</sequence>
<dbReference type="EMBL" id="OJIN01000243">
    <property type="protein sequence ID" value="SPD76469.1"/>
    <property type="molecule type" value="Genomic_DNA"/>
</dbReference>
<gene>
    <name evidence="7" type="ORF">PITCH_A960011</name>
</gene>
<evidence type="ECO:0000256" key="5">
    <source>
        <dbReference type="ARBA" id="ARBA00030171"/>
    </source>
</evidence>
<dbReference type="Gene3D" id="3.40.710.10">
    <property type="entry name" value="DD-peptidase/beta-lactamase superfamily"/>
    <property type="match status" value="1"/>
</dbReference>
<proteinExistence type="inferred from homology"/>
<dbReference type="Pfam" id="PF13354">
    <property type="entry name" value="Beta-lactamase2"/>
    <property type="match status" value="1"/>
</dbReference>
<evidence type="ECO:0000256" key="3">
    <source>
        <dbReference type="ARBA" id="ARBA00012865"/>
    </source>
</evidence>
<dbReference type="AlphaFoldDB" id="A0A445N437"/>
<dbReference type="GO" id="GO:0030655">
    <property type="term" value="P:beta-lactam antibiotic catabolic process"/>
    <property type="evidence" value="ECO:0007669"/>
    <property type="project" value="InterPro"/>
</dbReference>
<dbReference type="PANTHER" id="PTHR35333">
    <property type="entry name" value="BETA-LACTAMASE"/>
    <property type="match status" value="1"/>
</dbReference>
<protein>
    <recommendedName>
        <fullName evidence="3">beta-lactamase</fullName>
        <ecNumber evidence="3">3.5.2.6</ecNumber>
    </recommendedName>
    <alternativeName>
        <fullName evidence="5">Penicillinase</fullName>
    </alternativeName>
</protein>
<dbReference type="GO" id="GO:0046677">
    <property type="term" value="P:response to antibiotic"/>
    <property type="evidence" value="ECO:0007669"/>
    <property type="project" value="InterPro"/>
</dbReference>
<evidence type="ECO:0000313" key="7">
    <source>
        <dbReference type="EMBL" id="SPD76469.1"/>
    </source>
</evidence>
<dbReference type="GO" id="GO:0051536">
    <property type="term" value="F:iron-sulfur cluster binding"/>
    <property type="evidence" value="ECO:0007669"/>
    <property type="project" value="UniProtKB-KW"/>
</dbReference>
<keyword evidence="4" id="KW-0411">Iron-sulfur</keyword>
<dbReference type="InterPro" id="IPR045155">
    <property type="entry name" value="Beta-lactam_cat"/>
</dbReference>
<dbReference type="EC" id="3.5.2.6" evidence="3"/>
<keyword evidence="4" id="KW-0479">Metal-binding</keyword>
<dbReference type="InterPro" id="IPR006311">
    <property type="entry name" value="TAT_signal"/>
</dbReference>
<evidence type="ECO:0000259" key="6">
    <source>
        <dbReference type="Pfam" id="PF13354"/>
    </source>
</evidence>
<dbReference type="GO" id="GO:0008800">
    <property type="term" value="F:beta-lactamase activity"/>
    <property type="evidence" value="ECO:0007669"/>
    <property type="project" value="UniProtKB-EC"/>
</dbReference>
<dbReference type="SUPFAM" id="SSF56601">
    <property type="entry name" value="beta-lactamase/transpeptidase-like"/>
    <property type="match status" value="1"/>
</dbReference>